<dbReference type="EMBL" id="ML208259">
    <property type="protein sequence ID" value="TFK77193.1"/>
    <property type="molecule type" value="Genomic_DNA"/>
</dbReference>
<gene>
    <name evidence="1" type="ORF">BDN72DRAFT_852367</name>
</gene>
<keyword evidence="2" id="KW-1185">Reference proteome</keyword>
<organism evidence="1 2">
    <name type="scientific">Pluteus cervinus</name>
    <dbReference type="NCBI Taxonomy" id="181527"/>
    <lineage>
        <taxon>Eukaryota</taxon>
        <taxon>Fungi</taxon>
        <taxon>Dikarya</taxon>
        <taxon>Basidiomycota</taxon>
        <taxon>Agaricomycotina</taxon>
        <taxon>Agaricomycetes</taxon>
        <taxon>Agaricomycetidae</taxon>
        <taxon>Agaricales</taxon>
        <taxon>Pluteineae</taxon>
        <taxon>Pluteaceae</taxon>
        <taxon>Pluteus</taxon>
    </lineage>
</organism>
<sequence length="299" mass="33765">MTAQMGAIYVLSVISEDLNYPMFLKNNPYLASEETRLAAYRQLLLAADFLHCSGIVHGDNASAGQTSYWDVKRVDGQPIPACKPRYQVMLADLVKCIRGNIKRIQLIDFGEAFFIGSPPPRCAIPMSFRPPEGLLLLPLTKAVDLWSLGYVIMVLTVGTLPIIGFDITEVYPQYKVIGSLSPEWVSRALDILFRRMQSPSNMTELGSPFPLLEEVIYSTYLCESPDGLLDFTEAQVKTFASFVRNLMDLEPSKRGEACEMLRDPWLNVLNGTPEIQLHKGTRHHKQLKTPRDRLRLRMD</sequence>
<name>A0ACD3BGM9_9AGAR</name>
<evidence type="ECO:0000313" key="1">
    <source>
        <dbReference type="EMBL" id="TFK77193.1"/>
    </source>
</evidence>
<protein>
    <submittedName>
        <fullName evidence="1">Kinase-like protein</fullName>
    </submittedName>
</protein>
<dbReference type="Proteomes" id="UP000308600">
    <property type="component" value="Unassembled WGS sequence"/>
</dbReference>
<accession>A0ACD3BGM9</accession>
<proteinExistence type="predicted"/>
<evidence type="ECO:0000313" key="2">
    <source>
        <dbReference type="Proteomes" id="UP000308600"/>
    </source>
</evidence>
<reference evidence="1 2" key="1">
    <citation type="journal article" date="2019" name="Nat. Ecol. Evol.">
        <title>Megaphylogeny resolves global patterns of mushroom evolution.</title>
        <authorList>
            <person name="Varga T."/>
            <person name="Krizsan K."/>
            <person name="Foldi C."/>
            <person name="Dima B."/>
            <person name="Sanchez-Garcia M."/>
            <person name="Sanchez-Ramirez S."/>
            <person name="Szollosi G.J."/>
            <person name="Szarkandi J.G."/>
            <person name="Papp V."/>
            <person name="Albert L."/>
            <person name="Andreopoulos W."/>
            <person name="Angelini C."/>
            <person name="Antonin V."/>
            <person name="Barry K.W."/>
            <person name="Bougher N.L."/>
            <person name="Buchanan P."/>
            <person name="Buyck B."/>
            <person name="Bense V."/>
            <person name="Catcheside P."/>
            <person name="Chovatia M."/>
            <person name="Cooper J."/>
            <person name="Damon W."/>
            <person name="Desjardin D."/>
            <person name="Finy P."/>
            <person name="Geml J."/>
            <person name="Haridas S."/>
            <person name="Hughes K."/>
            <person name="Justo A."/>
            <person name="Karasinski D."/>
            <person name="Kautmanova I."/>
            <person name="Kiss B."/>
            <person name="Kocsube S."/>
            <person name="Kotiranta H."/>
            <person name="LaButti K.M."/>
            <person name="Lechner B.E."/>
            <person name="Liimatainen K."/>
            <person name="Lipzen A."/>
            <person name="Lukacs Z."/>
            <person name="Mihaltcheva S."/>
            <person name="Morgado L.N."/>
            <person name="Niskanen T."/>
            <person name="Noordeloos M.E."/>
            <person name="Ohm R.A."/>
            <person name="Ortiz-Santana B."/>
            <person name="Ovrebo C."/>
            <person name="Racz N."/>
            <person name="Riley R."/>
            <person name="Savchenko A."/>
            <person name="Shiryaev A."/>
            <person name="Soop K."/>
            <person name="Spirin V."/>
            <person name="Szebenyi C."/>
            <person name="Tomsovsky M."/>
            <person name="Tulloss R.E."/>
            <person name="Uehling J."/>
            <person name="Grigoriev I.V."/>
            <person name="Vagvolgyi C."/>
            <person name="Papp T."/>
            <person name="Martin F.M."/>
            <person name="Miettinen O."/>
            <person name="Hibbett D.S."/>
            <person name="Nagy L.G."/>
        </authorList>
    </citation>
    <scope>NUCLEOTIDE SEQUENCE [LARGE SCALE GENOMIC DNA]</scope>
    <source>
        <strain evidence="1 2">NL-1719</strain>
    </source>
</reference>